<dbReference type="Proteomes" id="UP001055811">
    <property type="component" value="Linkage Group LG01"/>
</dbReference>
<organism evidence="1 2">
    <name type="scientific">Cichorium intybus</name>
    <name type="common">Chicory</name>
    <dbReference type="NCBI Taxonomy" id="13427"/>
    <lineage>
        <taxon>Eukaryota</taxon>
        <taxon>Viridiplantae</taxon>
        <taxon>Streptophyta</taxon>
        <taxon>Embryophyta</taxon>
        <taxon>Tracheophyta</taxon>
        <taxon>Spermatophyta</taxon>
        <taxon>Magnoliopsida</taxon>
        <taxon>eudicotyledons</taxon>
        <taxon>Gunneridae</taxon>
        <taxon>Pentapetalae</taxon>
        <taxon>asterids</taxon>
        <taxon>campanulids</taxon>
        <taxon>Asterales</taxon>
        <taxon>Asteraceae</taxon>
        <taxon>Cichorioideae</taxon>
        <taxon>Cichorieae</taxon>
        <taxon>Cichoriinae</taxon>
        <taxon>Cichorium</taxon>
    </lineage>
</organism>
<accession>A0ACB9HAY7</accession>
<reference evidence="1 2" key="2">
    <citation type="journal article" date="2022" name="Mol. Ecol. Resour.">
        <title>The genomes of chicory, endive, great burdock and yacon provide insights into Asteraceae paleo-polyploidization history and plant inulin production.</title>
        <authorList>
            <person name="Fan W."/>
            <person name="Wang S."/>
            <person name="Wang H."/>
            <person name="Wang A."/>
            <person name="Jiang F."/>
            <person name="Liu H."/>
            <person name="Zhao H."/>
            <person name="Xu D."/>
            <person name="Zhang Y."/>
        </authorList>
    </citation>
    <scope>NUCLEOTIDE SEQUENCE [LARGE SCALE GENOMIC DNA]</scope>
    <source>
        <strain evidence="2">cv. Punajuju</strain>
        <tissue evidence="1">Leaves</tissue>
    </source>
</reference>
<comment type="caution">
    <text evidence="1">The sequence shown here is derived from an EMBL/GenBank/DDBJ whole genome shotgun (WGS) entry which is preliminary data.</text>
</comment>
<proteinExistence type="predicted"/>
<keyword evidence="2" id="KW-1185">Reference proteome</keyword>
<evidence type="ECO:0000313" key="2">
    <source>
        <dbReference type="Proteomes" id="UP001055811"/>
    </source>
</evidence>
<reference evidence="2" key="1">
    <citation type="journal article" date="2022" name="Mol. Ecol. Resour.">
        <title>The genomes of chicory, endive, great burdock and yacon provide insights into Asteraceae palaeo-polyploidization history and plant inulin production.</title>
        <authorList>
            <person name="Fan W."/>
            <person name="Wang S."/>
            <person name="Wang H."/>
            <person name="Wang A."/>
            <person name="Jiang F."/>
            <person name="Liu H."/>
            <person name="Zhao H."/>
            <person name="Xu D."/>
            <person name="Zhang Y."/>
        </authorList>
    </citation>
    <scope>NUCLEOTIDE SEQUENCE [LARGE SCALE GENOMIC DNA]</scope>
    <source>
        <strain evidence="2">cv. Punajuju</strain>
    </source>
</reference>
<evidence type="ECO:0000313" key="1">
    <source>
        <dbReference type="EMBL" id="KAI3792944.1"/>
    </source>
</evidence>
<protein>
    <submittedName>
        <fullName evidence="1">Uncharacterized protein</fullName>
    </submittedName>
</protein>
<sequence length="139" mass="15805">MNEEERRRDEGEREAGWLGQKGNACFFFLFTWVLKSDSIRDDPPPAATVPRFRKHPLIAYVKRILLLLFAEISDFADFGEILLVIFAEMLSAVLLNHRRRRVYSAVPSSSRLLPFRPPTTVLHCSAGPSSSVSSSHIIY</sequence>
<name>A0ACB9HAY7_CICIN</name>
<dbReference type="EMBL" id="CM042009">
    <property type="protein sequence ID" value="KAI3792944.1"/>
    <property type="molecule type" value="Genomic_DNA"/>
</dbReference>
<gene>
    <name evidence="1" type="ORF">L2E82_06838</name>
</gene>